<evidence type="ECO:0000256" key="1">
    <source>
        <dbReference type="SAM" id="Phobius"/>
    </source>
</evidence>
<dbReference type="Proteomes" id="UP001140817">
    <property type="component" value="Unassembled WGS sequence"/>
</dbReference>
<evidence type="ECO:0000313" key="3">
    <source>
        <dbReference type="Proteomes" id="UP001140817"/>
    </source>
</evidence>
<keyword evidence="1" id="KW-0472">Membrane</keyword>
<keyword evidence="1" id="KW-0812">Transmembrane</keyword>
<proteinExistence type="predicted"/>
<accession>A0A9X2S2M1</accession>
<feature type="transmembrane region" description="Helical" evidence="1">
    <location>
        <begin position="94"/>
        <end position="117"/>
    </location>
</feature>
<organism evidence="2 3">
    <name type="scientific">Terrisporobacter muris</name>
    <dbReference type="NCBI Taxonomy" id="2963284"/>
    <lineage>
        <taxon>Bacteria</taxon>
        <taxon>Bacillati</taxon>
        <taxon>Bacillota</taxon>
        <taxon>Clostridia</taxon>
        <taxon>Peptostreptococcales</taxon>
        <taxon>Peptostreptococcaceae</taxon>
        <taxon>Terrisporobacter</taxon>
    </lineage>
</organism>
<dbReference type="AlphaFoldDB" id="A0A9X2S2M1"/>
<feature type="transmembrane region" description="Helical" evidence="1">
    <location>
        <begin position="12"/>
        <end position="32"/>
    </location>
</feature>
<sequence>MRIIDFYMAELGISFIGSILFALVTMLISLLVKNNMISILLSLGMYHIPKFIGDLIPIETLSKVFKEINIAEAIKVENMFVFPSTYDIFGNPTLYSTVLISLVLISIPIVICLIKYFGKRQAI</sequence>
<dbReference type="EMBL" id="JANKBY010000233">
    <property type="protein sequence ID" value="MCR1824039.1"/>
    <property type="molecule type" value="Genomic_DNA"/>
</dbReference>
<name>A0A9X2S2M1_9FIRM</name>
<keyword evidence="1" id="KW-1133">Transmembrane helix</keyword>
<dbReference type="RefSeq" id="WP_139045037.1">
    <property type="nucleotide sequence ID" value="NZ_JANKBY010000233.1"/>
</dbReference>
<comment type="caution">
    <text evidence="2">The sequence shown here is derived from an EMBL/GenBank/DDBJ whole genome shotgun (WGS) entry which is preliminary data.</text>
</comment>
<evidence type="ECO:0000313" key="2">
    <source>
        <dbReference type="EMBL" id="MCR1824039.1"/>
    </source>
</evidence>
<protein>
    <submittedName>
        <fullName evidence="2">Uncharacterized protein</fullName>
    </submittedName>
</protein>
<gene>
    <name evidence="2" type="ORF">NSA58_14705</name>
</gene>
<reference evidence="2" key="1">
    <citation type="submission" date="2022-07" db="EMBL/GenBank/DDBJ databases">
        <title>Enhanced cultured diversity of the mouse gut microbiota enables custom-made synthetic communities.</title>
        <authorList>
            <person name="Afrizal A."/>
        </authorList>
    </citation>
    <scope>NUCLEOTIDE SEQUENCE</scope>
    <source>
        <strain evidence="2">DSM 29186</strain>
    </source>
</reference>
<keyword evidence="3" id="KW-1185">Reference proteome</keyword>